<dbReference type="Pfam" id="PF00326">
    <property type="entry name" value="Peptidase_S9"/>
    <property type="match status" value="1"/>
</dbReference>
<feature type="domain" description="Peptidase S9 prolyl oligopeptidase catalytic" evidence="2">
    <location>
        <begin position="52"/>
        <end position="256"/>
    </location>
</feature>
<dbReference type="PANTHER" id="PTHR22946">
    <property type="entry name" value="DIENELACTONE HYDROLASE DOMAIN-CONTAINING PROTEIN-RELATED"/>
    <property type="match status" value="1"/>
</dbReference>
<dbReference type="InterPro" id="IPR029058">
    <property type="entry name" value="AB_hydrolase_fold"/>
</dbReference>
<dbReference type="Gene3D" id="3.40.50.1820">
    <property type="entry name" value="alpha/beta hydrolase"/>
    <property type="match status" value="1"/>
</dbReference>
<dbReference type="GO" id="GO:0006508">
    <property type="term" value="P:proteolysis"/>
    <property type="evidence" value="ECO:0007669"/>
    <property type="project" value="InterPro"/>
</dbReference>
<evidence type="ECO:0000259" key="2">
    <source>
        <dbReference type="Pfam" id="PF00326"/>
    </source>
</evidence>
<dbReference type="RefSeq" id="WP_201920353.1">
    <property type="nucleotide sequence ID" value="NZ_JAERQG010000002.1"/>
</dbReference>
<protein>
    <submittedName>
        <fullName evidence="3">Alpha/beta fold hydrolase</fullName>
    </submittedName>
</protein>
<dbReference type="AlphaFoldDB" id="A0A937A8H1"/>
<reference evidence="3" key="1">
    <citation type="submission" date="2021-01" db="EMBL/GenBank/DDBJ databases">
        <title>Marivirga sp. nov., isolated from intertidal surface sediments.</title>
        <authorList>
            <person name="Zhang M."/>
        </authorList>
    </citation>
    <scope>NUCLEOTIDE SEQUENCE</scope>
    <source>
        <strain evidence="3">SM1354</strain>
    </source>
</reference>
<sequence>MISKNIVIPSSYHQKPISADYRFNNSDNQKKPLIIFVHGFKGFKDWGVFNLMADAFANKGFVFLKLNLSHNGTTLDSPTYHDDLEAFGNNNFSIELNDLKDVIDYCSNGSDETLSKAIDTNQIHLMGHSRGGGLVLLKAREDERISKVVTLAAISDLTQRWPQSFLDEWREKGVQHIPNSRTGQQMPLYVQLYDDVLNNMERLSIPDSVKQMKQPLLAFHGTEDETLPVNMAHDIKSWKPETELIIYEGANHVFGAAHPWEKDELPDLFKDIVEKSSEFLR</sequence>
<name>A0A937A8H1_9BACT</name>
<dbReference type="SUPFAM" id="SSF53474">
    <property type="entry name" value="alpha/beta-Hydrolases"/>
    <property type="match status" value="1"/>
</dbReference>
<dbReference type="GO" id="GO:0008236">
    <property type="term" value="F:serine-type peptidase activity"/>
    <property type="evidence" value="ECO:0007669"/>
    <property type="project" value="InterPro"/>
</dbReference>
<accession>A0A937A8H1</accession>
<dbReference type="EMBL" id="JAERQG010000002">
    <property type="protein sequence ID" value="MBL0765535.1"/>
    <property type="molecule type" value="Genomic_DNA"/>
</dbReference>
<dbReference type="GO" id="GO:0052689">
    <property type="term" value="F:carboxylic ester hydrolase activity"/>
    <property type="evidence" value="ECO:0007669"/>
    <property type="project" value="UniProtKB-ARBA"/>
</dbReference>
<dbReference type="Proteomes" id="UP000642920">
    <property type="component" value="Unassembled WGS sequence"/>
</dbReference>
<evidence type="ECO:0000313" key="4">
    <source>
        <dbReference type="Proteomes" id="UP000642920"/>
    </source>
</evidence>
<gene>
    <name evidence="3" type="ORF">JKP34_09750</name>
</gene>
<dbReference type="InterPro" id="IPR001375">
    <property type="entry name" value="Peptidase_S9_cat"/>
</dbReference>
<proteinExistence type="predicted"/>
<keyword evidence="1 3" id="KW-0378">Hydrolase</keyword>
<comment type="caution">
    <text evidence="3">The sequence shown here is derived from an EMBL/GenBank/DDBJ whole genome shotgun (WGS) entry which is preliminary data.</text>
</comment>
<keyword evidence="4" id="KW-1185">Reference proteome</keyword>
<evidence type="ECO:0000256" key="1">
    <source>
        <dbReference type="ARBA" id="ARBA00022801"/>
    </source>
</evidence>
<organism evidence="3 4">
    <name type="scientific">Marivirga atlantica</name>
    <dbReference type="NCBI Taxonomy" id="1548457"/>
    <lineage>
        <taxon>Bacteria</taxon>
        <taxon>Pseudomonadati</taxon>
        <taxon>Bacteroidota</taxon>
        <taxon>Cytophagia</taxon>
        <taxon>Cytophagales</taxon>
        <taxon>Marivirgaceae</taxon>
        <taxon>Marivirga</taxon>
    </lineage>
</organism>
<dbReference type="PANTHER" id="PTHR22946:SF9">
    <property type="entry name" value="POLYKETIDE TRANSFERASE AF380"/>
    <property type="match status" value="1"/>
</dbReference>
<dbReference type="InterPro" id="IPR050261">
    <property type="entry name" value="FrsA_esterase"/>
</dbReference>
<evidence type="ECO:0000313" key="3">
    <source>
        <dbReference type="EMBL" id="MBL0765535.1"/>
    </source>
</evidence>